<dbReference type="AlphaFoldDB" id="A0A2T5PLA9"/>
<dbReference type="EMBL" id="QASO01000083">
    <property type="protein sequence ID" value="PTU78474.1"/>
    <property type="molecule type" value="Genomic_DNA"/>
</dbReference>
<protein>
    <recommendedName>
        <fullName evidence="1">KAP NTPase domain-containing protein</fullName>
    </recommendedName>
</protein>
<dbReference type="InterPro" id="IPR011646">
    <property type="entry name" value="KAP_P-loop"/>
</dbReference>
<evidence type="ECO:0000313" key="3">
    <source>
        <dbReference type="Proteomes" id="UP000244052"/>
    </source>
</evidence>
<feature type="domain" description="KAP NTPase" evidence="1">
    <location>
        <begin position="66"/>
        <end position="215"/>
    </location>
</feature>
<dbReference type="Proteomes" id="UP000244052">
    <property type="component" value="Unassembled WGS sequence"/>
</dbReference>
<sequence>MLSVAISGAYSYLLKNLKPSKIDSYRSITKVSLPSASAEQYEEMLLEQLKEFKQPTSGLFNKAVRCERLVIFVDDLDRLSAEEMVLGLDAVRAFMEIPSEKLPPGLGLVFVISCDEAKVADALARGRGNPEQPGTVFTHTDARRYLDRIFQFRLEIPPPPRSDMRHFALTHLSSFEEIVTDLKARGSSPEQVIDRMIHVNVVDPRNALQIVNAFAQSWWLAKRRELEGSSGDLPGGLHEHAVTGHPISLGALSAARVSFPDFYRDLQEDPQLLGRLTAVLVNGDSVQEQPVEARPLLLKRYVTHDDDHGTKVRDGCRDLRQFLASLVGVRWPDSLQSLLLLSEDPISRKFGAGASALYGLLMSGDTKGVIEQLSPRADKVVLSEDQALLLHQMISDLHLETLSRRHNAMRVVANLLEHLPERTRRLILGPLCTELAGSIDLRSMVGLPKIGTILEDANSQEQRQIAAELIEDLLTSNHKFEFNLETLQSPSLGEAKEMVLQACSIVLRVRQGHGLPPKQDRAFIEWLKVRDVNFGATPYHFSFSQLEDWLVIHEEMLLDMLGADYALLLAAEVEAGRSTDIDLVLAAHRVDGLFAGLAQAGEESRAVLWRLVSQYLPLPSSELQGSALTVLEQSQKLAGSKPLSDCLIGVADLLIMHPEPETQYDRGYSWLLHVASYPSGQHTFLAPTPKAMVST</sequence>
<evidence type="ECO:0000313" key="2">
    <source>
        <dbReference type="EMBL" id="PTU78474.1"/>
    </source>
</evidence>
<dbReference type="Pfam" id="PF07693">
    <property type="entry name" value="KAP_NTPase"/>
    <property type="match status" value="1"/>
</dbReference>
<gene>
    <name evidence="2" type="ORF">DBO86_14110</name>
</gene>
<keyword evidence="3" id="KW-1185">Reference proteome</keyword>
<organism evidence="2 3">
    <name type="scientific">Ectopseudomonas oleovorans</name>
    <name type="common">Pseudomonas oleovorans</name>
    <dbReference type="NCBI Taxonomy" id="301"/>
    <lineage>
        <taxon>Bacteria</taxon>
        <taxon>Pseudomonadati</taxon>
        <taxon>Pseudomonadota</taxon>
        <taxon>Gammaproteobacteria</taxon>
        <taxon>Pseudomonadales</taxon>
        <taxon>Pseudomonadaceae</taxon>
        <taxon>Ectopseudomonas</taxon>
    </lineage>
</organism>
<proteinExistence type="predicted"/>
<name>A0A2T5PLA9_ECTOL</name>
<accession>A0A2T5PLA9</accession>
<reference evidence="2 3" key="1">
    <citation type="submission" date="2018-04" db="EMBL/GenBank/DDBJ databases">
        <title>Pseudomonas sp. nov., isolated from mangrove soil.</title>
        <authorList>
            <person name="Chen C."/>
        </authorList>
    </citation>
    <scope>NUCLEOTIDE SEQUENCE [LARGE SCALE GENOMIC DNA]</scope>
    <source>
        <strain evidence="2 3">JCM 14246</strain>
    </source>
</reference>
<comment type="caution">
    <text evidence="2">The sequence shown here is derived from an EMBL/GenBank/DDBJ whole genome shotgun (WGS) entry which is preliminary data.</text>
</comment>
<evidence type="ECO:0000259" key="1">
    <source>
        <dbReference type="Pfam" id="PF07693"/>
    </source>
</evidence>